<name>A0A438JSF6_VITVI</name>
<dbReference type="SUPFAM" id="SSF47113">
    <property type="entry name" value="Histone-fold"/>
    <property type="match status" value="2"/>
</dbReference>
<proteinExistence type="inferred from homology"/>
<feature type="compositionally biased region" description="Polar residues" evidence="6">
    <location>
        <begin position="81"/>
        <end position="97"/>
    </location>
</feature>
<dbReference type="InterPro" id="IPR003228">
    <property type="entry name" value="TFIID_TAF12_dom"/>
</dbReference>
<keyword evidence="3" id="KW-0805">Transcription regulation</keyword>
<comment type="caution">
    <text evidence="8">The sequence shown here is derived from an EMBL/GenBank/DDBJ whole genome shotgun (WGS) entry which is preliminary data.</text>
</comment>
<sequence>MGGGEEEDVYILFICCKGFTVVGMFGFSRRVNFQGHGLLRASSVGSPGAPSPNTSQSMQPHNQPWLSSGSQGKPPLPSPSFRPQMTAQSLPQRSHIPQQHHHPLPTASQQQQMSTAQQPQQPLLSHQQQEHYGQQFPPSRVPQSLPHPQQIGRVQGSGNQKPSSLAIVQPSTPQLGPHSRTASAEASESGNRILSKRSIHELVNQIDPSEKLDPEVEDILVDIAEDFVESEATGAYGPVCKRDREDFWDELGSIRGLRSDPWCVEETGCPCWKCGYWHTEENVLKDSVVGAFRNLYSEEGGRRSSIDGLTFMGLDSNEAERLEFLFSEEEVFVALSDLGKDSSRSGRLHHDILAFLLGCCEAPKKEDAKDLKDFRSISLVGSLYKLLAKFEGLETKRFPLPLFVRDSHGGLRINLEKNELISMGRVHNIEDLALELGCKVGGLPSCYLGMPLGSPFKSVVMGVDGLLFSQGCLTIGSGSIWRASVPPKVAFFAWEASWGKVLTLDQLQRKGHFLANSEGNSSWVAWGFCGVSIDLSPSSLITTFGCSLAKHRKSPTLEAKDILLHLERNWNMTLPGFGGDEIKTFKKPFVSDIHKERLAAIKKSAVGTESANTKSSSGQGAGNTKGHPAKTSANVLSSPNLKIREAA</sequence>
<dbReference type="InterPro" id="IPR009072">
    <property type="entry name" value="Histone-fold"/>
</dbReference>
<evidence type="ECO:0000313" key="9">
    <source>
        <dbReference type="Proteomes" id="UP000288805"/>
    </source>
</evidence>
<keyword evidence="8" id="KW-0648">Protein biosynthesis</keyword>
<feature type="region of interest" description="Disordered" evidence="6">
    <location>
        <begin position="604"/>
        <end position="640"/>
    </location>
</feature>
<feature type="compositionally biased region" description="Low complexity" evidence="6">
    <location>
        <begin position="105"/>
        <end position="127"/>
    </location>
</feature>
<dbReference type="EMBL" id="QGNW01000029">
    <property type="protein sequence ID" value="RVX11883.1"/>
    <property type="molecule type" value="Genomic_DNA"/>
</dbReference>
<protein>
    <submittedName>
        <fullName evidence="8">Transcription initiation factor TFIID subunit 12</fullName>
    </submittedName>
</protein>
<keyword evidence="5" id="KW-0539">Nucleus</keyword>
<comment type="subcellular location">
    <subcellularLocation>
        <location evidence="1">Nucleus</location>
    </subcellularLocation>
</comment>
<evidence type="ECO:0000256" key="2">
    <source>
        <dbReference type="ARBA" id="ARBA00007530"/>
    </source>
</evidence>
<evidence type="ECO:0000256" key="3">
    <source>
        <dbReference type="ARBA" id="ARBA00023015"/>
    </source>
</evidence>
<dbReference type="Gene3D" id="1.10.20.10">
    <property type="entry name" value="Histone, subunit A"/>
    <property type="match status" value="2"/>
</dbReference>
<evidence type="ECO:0000256" key="4">
    <source>
        <dbReference type="ARBA" id="ARBA00023163"/>
    </source>
</evidence>
<feature type="compositionally biased region" description="Polar residues" evidence="6">
    <location>
        <begin position="53"/>
        <end position="71"/>
    </location>
</feature>
<feature type="compositionally biased region" description="Polar residues" evidence="6">
    <location>
        <begin position="169"/>
        <end position="192"/>
    </location>
</feature>
<keyword evidence="4" id="KW-0804">Transcription</keyword>
<feature type="domain" description="Transcription initiation factor TFIID subunit 12" evidence="7">
    <location>
        <begin position="541"/>
        <end position="572"/>
    </location>
</feature>
<dbReference type="Pfam" id="PF03847">
    <property type="entry name" value="TFIID_20kDa"/>
    <property type="match status" value="2"/>
</dbReference>
<dbReference type="GO" id="GO:0000124">
    <property type="term" value="C:SAGA complex"/>
    <property type="evidence" value="ECO:0007669"/>
    <property type="project" value="InterPro"/>
</dbReference>
<feature type="compositionally biased region" description="Low complexity" evidence="6">
    <location>
        <begin position="43"/>
        <end position="52"/>
    </location>
</feature>
<feature type="compositionally biased region" description="Polar residues" evidence="6">
    <location>
        <begin position="631"/>
        <end position="640"/>
    </location>
</feature>
<evidence type="ECO:0000313" key="8">
    <source>
        <dbReference type="EMBL" id="RVX11883.1"/>
    </source>
</evidence>
<dbReference type="CDD" id="cd07981">
    <property type="entry name" value="HFD_TAF12"/>
    <property type="match status" value="2"/>
</dbReference>
<evidence type="ECO:0000256" key="6">
    <source>
        <dbReference type="SAM" id="MobiDB-lite"/>
    </source>
</evidence>
<feature type="region of interest" description="Disordered" evidence="6">
    <location>
        <begin position="43"/>
        <end position="193"/>
    </location>
</feature>
<gene>
    <name evidence="8" type="primary">TAF12_2</name>
    <name evidence="8" type="ORF">CK203_009560</name>
</gene>
<dbReference type="GO" id="GO:0006352">
    <property type="term" value="P:DNA-templated transcription initiation"/>
    <property type="evidence" value="ECO:0007669"/>
    <property type="project" value="InterPro"/>
</dbReference>
<dbReference type="GO" id="GO:0003743">
    <property type="term" value="F:translation initiation factor activity"/>
    <property type="evidence" value="ECO:0007669"/>
    <property type="project" value="UniProtKB-KW"/>
</dbReference>
<accession>A0A438JSF6</accession>
<dbReference type="PANTHER" id="PTHR12264:SF21">
    <property type="entry name" value="TRANSCRIPTION INITIATION FACTOR TFIID SUBUNIT 12"/>
    <property type="match status" value="1"/>
</dbReference>
<keyword evidence="8" id="KW-0396">Initiation factor</keyword>
<feature type="compositionally biased region" description="Polar residues" evidence="6">
    <location>
        <begin position="607"/>
        <end position="618"/>
    </location>
</feature>
<dbReference type="AlphaFoldDB" id="A0A438JSF6"/>
<evidence type="ECO:0000256" key="1">
    <source>
        <dbReference type="ARBA" id="ARBA00004123"/>
    </source>
</evidence>
<dbReference type="InterPro" id="IPR037794">
    <property type="entry name" value="TAF12"/>
</dbReference>
<evidence type="ECO:0000256" key="5">
    <source>
        <dbReference type="ARBA" id="ARBA00023242"/>
    </source>
</evidence>
<dbReference type="PANTHER" id="PTHR12264">
    <property type="entry name" value="TRANSCRIPTION INITIATION FACTOR TFIID SUBUNIT 12"/>
    <property type="match status" value="1"/>
</dbReference>
<reference evidence="8 9" key="1">
    <citation type="journal article" date="2018" name="PLoS Genet.">
        <title>Population sequencing reveals clonal diversity and ancestral inbreeding in the grapevine cultivar Chardonnay.</title>
        <authorList>
            <person name="Roach M.J."/>
            <person name="Johnson D.L."/>
            <person name="Bohlmann J."/>
            <person name="van Vuuren H.J."/>
            <person name="Jones S.J."/>
            <person name="Pretorius I.S."/>
            <person name="Schmidt S.A."/>
            <person name="Borneman A.R."/>
        </authorList>
    </citation>
    <scope>NUCLEOTIDE SEQUENCE [LARGE SCALE GENOMIC DNA]</scope>
    <source>
        <strain evidence="9">cv. Chardonnay</strain>
        <tissue evidence="8">Leaf</tissue>
    </source>
</reference>
<comment type="similarity">
    <text evidence="2">Belongs to the TAF12 family.</text>
</comment>
<evidence type="ECO:0000259" key="7">
    <source>
        <dbReference type="Pfam" id="PF03847"/>
    </source>
</evidence>
<dbReference type="GO" id="GO:0046982">
    <property type="term" value="F:protein heterodimerization activity"/>
    <property type="evidence" value="ECO:0007669"/>
    <property type="project" value="InterPro"/>
</dbReference>
<organism evidence="8 9">
    <name type="scientific">Vitis vinifera</name>
    <name type="common">Grape</name>
    <dbReference type="NCBI Taxonomy" id="29760"/>
    <lineage>
        <taxon>Eukaryota</taxon>
        <taxon>Viridiplantae</taxon>
        <taxon>Streptophyta</taxon>
        <taxon>Embryophyta</taxon>
        <taxon>Tracheophyta</taxon>
        <taxon>Spermatophyta</taxon>
        <taxon>Magnoliopsida</taxon>
        <taxon>eudicotyledons</taxon>
        <taxon>Gunneridae</taxon>
        <taxon>Pentapetalae</taxon>
        <taxon>rosids</taxon>
        <taxon>Vitales</taxon>
        <taxon>Vitaceae</taxon>
        <taxon>Viteae</taxon>
        <taxon>Vitis</taxon>
    </lineage>
</organism>
<feature type="domain" description="Transcription initiation factor TFIID subunit 12" evidence="7">
    <location>
        <begin position="195"/>
        <end position="230"/>
    </location>
</feature>
<dbReference type="Proteomes" id="UP000288805">
    <property type="component" value="Unassembled WGS sequence"/>
</dbReference>
<dbReference type="GO" id="GO:0005669">
    <property type="term" value="C:transcription factor TFIID complex"/>
    <property type="evidence" value="ECO:0007669"/>
    <property type="project" value="InterPro"/>
</dbReference>